<feature type="compositionally biased region" description="Basic and acidic residues" evidence="2">
    <location>
        <begin position="44"/>
        <end position="58"/>
    </location>
</feature>
<feature type="region of interest" description="Disordered" evidence="2">
    <location>
        <begin position="1"/>
        <end position="161"/>
    </location>
</feature>
<proteinExistence type="inferred from homology"/>
<dbReference type="Pfam" id="PF03281">
    <property type="entry name" value="Mab-21"/>
    <property type="match status" value="1"/>
</dbReference>
<dbReference type="GO" id="GO:0006974">
    <property type="term" value="P:DNA damage response"/>
    <property type="evidence" value="ECO:0007669"/>
    <property type="project" value="TreeGrafter"/>
</dbReference>
<dbReference type="InterPro" id="IPR046906">
    <property type="entry name" value="Mab-21_HhH/H2TH-like"/>
</dbReference>
<evidence type="ECO:0000313" key="6">
    <source>
        <dbReference type="EMBL" id="SBP59109.1"/>
    </source>
</evidence>
<dbReference type="GO" id="GO:0003682">
    <property type="term" value="F:chromatin binding"/>
    <property type="evidence" value="ECO:0007669"/>
    <property type="project" value="TreeGrafter"/>
</dbReference>
<dbReference type="OrthoDB" id="6054650at2759"/>
<dbReference type="EMBL" id="HADY01020624">
    <property type="protein sequence ID" value="SBP59109.1"/>
    <property type="molecule type" value="Transcribed_RNA"/>
</dbReference>
<dbReference type="GO" id="GO:0003690">
    <property type="term" value="F:double-stranded DNA binding"/>
    <property type="evidence" value="ECO:0007669"/>
    <property type="project" value="TreeGrafter"/>
</dbReference>
<dbReference type="GO" id="GO:0061501">
    <property type="term" value="F:2',3'-cyclic GMP-AMP synthase activity"/>
    <property type="evidence" value="ECO:0007669"/>
    <property type="project" value="TreeGrafter"/>
</dbReference>
<evidence type="ECO:0000313" key="5">
    <source>
        <dbReference type="EMBL" id="KAF7220277.1"/>
    </source>
</evidence>
<comment type="similarity">
    <text evidence="1">Belongs to the mab-21 family.</text>
</comment>
<dbReference type="GO" id="GO:2000042">
    <property type="term" value="P:negative regulation of double-strand break repair via homologous recombination"/>
    <property type="evidence" value="ECO:0007669"/>
    <property type="project" value="TreeGrafter"/>
</dbReference>
<evidence type="ECO:0000259" key="4">
    <source>
        <dbReference type="Pfam" id="PF20266"/>
    </source>
</evidence>
<dbReference type="PANTHER" id="PTHR10656:SF35">
    <property type="entry name" value="CYCLIC GMP-AMP SYNTHASE"/>
    <property type="match status" value="1"/>
</dbReference>
<dbReference type="GO" id="GO:0035861">
    <property type="term" value="C:site of double-strand break"/>
    <property type="evidence" value="ECO:0007669"/>
    <property type="project" value="TreeGrafter"/>
</dbReference>
<dbReference type="Proteomes" id="UP000822369">
    <property type="component" value="Chromosome 6"/>
</dbReference>
<dbReference type="SMART" id="SM01265">
    <property type="entry name" value="Mab-21"/>
    <property type="match status" value="1"/>
</dbReference>
<reference evidence="6" key="1">
    <citation type="submission" date="2016-05" db="EMBL/GenBank/DDBJ databases">
        <authorList>
            <person name="Lavstsen T."/>
            <person name="Jespersen J.S."/>
        </authorList>
    </citation>
    <scope>NUCLEOTIDE SEQUENCE</scope>
    <source>
        <tissue evidence="6">Brain</tissue>
    </source>
</reference>
<evidence type="ECO:0000256" key="2">
    <source>
        <dbReference type="SAM" id="MobiDB-lite"/>
    </source>
</evidence>
<dbReference type="GO" id="GO:0038001">
    <property type="term" value="P:paracrine signaling"/>
    <property type="evidence" value="ECO:0007669"/>
    <property type="project" value="TreeGrafter"/>
</dbReference>
<organism evidence="6">
    <name type="scientific">Nothobranchius furzeri</name>
    <name type="common">Turquoise killifish</name>
    <dbReference type="NCBI Taxonomy" id="105023"/>
    <lineage>
        <taxon>Eukaryota</taxon>
        <taxon>Metazoa</taxon>
        <taxon>Chordata</taxon>
        <taxon>Craniata</taxon>
        <taxon>Vertebrata</taxon>
        <taxon>Euteleostomi</taxon>
        <taxon>Actinopterygii</taxon>
        <taxon>Neopterygii</taxon>
        <taxon>Teleostei</taxon>
        <taxon>Neoteleostei</taxon>
        <taxon>Acanthomorphata</taxon>
        <taxon>Ovalentaria</taxon>
        <taxon>Atherinomorphae</taxon>
        <taxon>Cyprinodontiformes</taxon>
        <taxon>Nothobranchiidae</taxon>
        <taxon>Nothobranchius</taxon>
    </lineage>
</organism>
<dbReference type="PANTHER" id="PTHR10656">
    <property type="entry name" value="CELL FATE DETERMINING PROTEIN MAB21-RELATED"/>
    <property type="match status" value="1"/>
</dbReference>
<dbReference type="Pfam" id="PF20266">
    <property type="entry name" value="Mab-21_C"/>
    <property type="match status" value="1"/>
</dbReference>
<dbReference type="InterPro" id="IPR024810">
    <property type="entry name" value="MAB21L/cGLR"/>
</dbReference>
<dbReference type="OMA" id="EKTCCER"/>
<evidence type="ECO:0000256" key="1">
    <source>
        <dbReference type="ARBA" id="ARBA00008307"/>
    </source>
</evidence>
<dbReference type="AlphaFoldDB" id="A0A1A8AVP8"/>
<accession>A0A1A8AVP8</accession>
<dbReference type="Gene3D" id="1.10.1410.40">
    <property type="match status" value="1"/>
</dbReference>
<dbReference type="GO" id="GO:0032481">
    <property type="term" value="P:positive regulation of type I interferon production"/>
    <property type="evidence" value="ECO:0007669"/>
    <property type="project" value="TreeGrafter"/>
</dbReference>
<reference evidence="5" key="3">
    <citation type="submission" date="2020-03" db="EMBL/GenBank/DDBJ databases">
        <title>Intra-Species Differences in Population Size shape Life History and Genome Evolution.</title>
        <authorList>
            <person name="Willemsen D."/>
            <person name="Cui R."/>
            <person name="Valenzano D.R."/>
        </authorList>
    </citation>
    <scope>NUCLEOTIDE SEQUENCE</scope>
    <source>
        <strain evidence="5">GRZ</strain>
        <tissue evidence="5">Whole</tissue>
    </source>
</reference>
<dbReference type="GO" id="GO:0002218">
    <property type="term" value="P:activation of innate immune response"/>
    <property type="evidence" value="ECO:0007669"/>
    <property type="project" value="TreeGrafter"/>
</dbReference>
<dbReference type="Gene3D" id="3.30.460.90">
    <property type="match status" value="1"/>
</dbReference>
<feature type="domain" description="Mab-21-like HhH/H2TH-like" evidence="4">
    <location>
        <begin position="444"/>
        <end position="543"/>
    </location>
</feature>
<dbReference type="KEGG" id="nfu:107375894"/>
<protein>
    <submittedName>
        <fullName evidence="6">Mab-21 domain containing 1</fullName>
    </submittedName>
</protein>
<dbReference type="FunFam" id="1.10.1410.40:FF:000007">
    <property type="entry name" value="Cyclic GMP-AMP synthase"/>
    <property type="match status" value="1"/>
</dbReference>
<sequence length="560" mass="64340">MAGRERPQRAQSPDSKPKELKLAPSGRCTTFKNEKQNETAKTSKRLDQQKKNHTEDKPSVPMAGKTKNKEEIHNQLVMPEENIKAKTCSTRRKLQDNPPGDMQNTQQDTPPEIQKSLKKTSPKANGKAKLQGQNKDPTELEQLPEKTATQTKTPAAMKAKKCNDKVLQKRTEALLVKTYNSSKDRTDDDVDCTLKKILENLKIRSKERSDSSQVINYFMKHLIEYLKDHSIRFKNVKEPLRTGSYYENLKISNPDEFDVMLPIPVERVNIEPFDDNGAFYSVALKRDPTGDENPLKKFQQDNILSSYEMLKEFRKEVKKFAKVFPEWEMTAKKPRCPAVTLTRKVESVIISLDVVLCLEVKSTWPTFTKDGFKIEGWLGTKAKRNYKWKPYYLVPKYEGRGDAEKGGVLAKNVWRVSFSHIEKDIMKNHGSERTCCEKAGESCCRKNCLKLLKHLLHLLKEQDSSFVKFCSYHVKTMLLHACCSRTKDGEWRASDLSHCFEVLLKDFESHLRTGELCNFFIPKQNLLSGVGKNQCIKLADSIKEQCDKGFPVFRKDLCNT</sequence>
<gene>
    <name evidence="6" type="primary">MB21D1</name>
    <name evidence="5" type="synonym">mb21d1</name>
    <name evidence="5" type="ORF">G4P62_002997</name>
</gene>
<dbReference type="CTD" id="557043"/>
<feature type="domain" description="Mab-21-like nucleotidyltransferase" evidence="3">
    <location>
        <begin position="245"/>
        <end position="428"/>
    </location>
</feature>
<dbReference type="GO" id="GO:0005634">
    <property type="term" value="C:nucleus"/>
    <property type="evidence" value="ECO:0007669"/>
    <property type="project" value="TreeGrafter"/>
</dbReference>
<name>A0A1A8AVP8_NOTFU</name>
<dbReference type="InterPro" id="IPR046903">
    <property type="entry name" value="Mab-21-like_nuc_Trfase"/>
</dbReference>
<dbReference type="SMR" id="A0A1A8AVP8"/>
<evidence type="ECO:0000259" key="3">
    <source>
        <dbReference type="Pfam" id="PF03281"/>
    </source>
</evidence>
<dbReference type="GeneID" id="107375894"/>
<dbReference type="GO" id="GO:0002230">
    <property type="term" value="P:positive regulation of defense response to virus by host"/>
    <property type="evidence" value="ECO:0007669"/>
    <property type="project" value="TreeGrafter"/>
</dbReference>
<reference evidence="6" key="2">
    <citation type="submission" date="2016-06" db="EMBL/GenBank/DDBJ databases">
        <title>The genome of a short-lived fish provides insights into sex chromosome evolution and the genetic control of aging.</title>
        <authorList>
            <person name="Reichwald K."/>
            <person name="Felder M."/>
            <person name="Petzold A."/>
            <person name="Koch P."/>
            <person name="Groth M."/>
            <person name="Platzer M."/>
        </authorList>
    </citation>
    <scope>NUCLEOTIDE SEQUENCE</scope>
    <source>
        <tissue evidence="6">Brain</tissue>
    </source>
</reference>
<dbReference type="GO" id="GO:0005829">
    <property type="term" value="C:cytosol"/>
    <property type="evidence" value="ECO:0007669"/>
    <property type="project" value="TreeGrafter"/>
</dbReference>
<dbReference type="EMBL" id="JAAVVJ010000006">
    <property type="protein sequence ID" value="KAF7220277.1"/>
    <property type="molecule type" value="Genomic_DNA"/>
</dbReference>
<dbReference type="GO" id="GO:0071360">
    <property type="term" value="P:cellular response to exogenous dsRNA"/>
    <property type="evidence" value="ECO:0007669"/>
    <property type="project" value="TreeGrafter"/>
</dbReference>